<dbReference type="Proteomes" id="UP000030754">
    <property type="component" value="Unassembled WGS sequence"/>
</dbReference>
<dbReference type="EMBL" id="HG723226">
    <property type="protein sequence ID" value="CDJ65621.1"/>
    <property type="molecule type" value="Genomic_DNA"/>
</dbReference>
<proteinExistence type="predicted"/>
<accession>U6MNN6</accession>
<dbReference type="GeneID" id="25470966"/>
<keyword evidence="4" id="KW-1185">Reference proteome</keyword>
<keyword evidence="3" id="KW-0645">Protease</keyword>
<reference evidence="3" key="1">
    <citation type="submission" date="2013-10" db="EMBL/GenBank/DDBJ databases">
        <title>Genomic analysis of the causative agents of coccidiosis in chickens.</title>
        <authorList>
            <person name="Reid A.J."/>
            <person name="Blake D."/>
            <person name="Billington K."/>
            <person name="Browne H."/>
            <person name="Dunn M."/>
            <person name="Hung S."/>
            <person name="Kawahara F."/>
            <person name="Miranda-Saavedra D."/>
            <person name="Mourier T."/>
            <person name="Nagra H."/>
            <person name="Otto T.D."/>
            <person name="Rawlings N."/>
            <person name="Sanchez A."/>
            <person name="Sanders M."/>
            <person name="Subramaniam C."/>
            <person name="Tay Y."/>
            <person name="Dear P."/>
            <person name="Doerig C."/>
            <person name="Gruber A."/>
            <person name="Parkinson J."/>
            <person name="Shirley M."/>
            <person name="Wan K.L."/>
            <person name="Berriman M."/>
            <person name="Tomley F."/>
            <person name="Pain A."/>
        </authorList>
    </citation>
    <scope>NUCLEOTIDE SEQUENCE [LARGE SCALE GENOMIC DNA]</scope>
    <source>
        <strain evidence="3">Houghton</strain>
    </source>
</reference>
<reference evidence="3" key="2">
    <citation type="submission" date="2013-10" db="EMBL/GenBank/DDBJ databases">
        <authorList>
            <person name="Aslett M."/>
        </authorList>
    </citation>
    <scope>NUCLEOTIDE SEQUENCE [LARGE SCALE GENOMIC DNA]</scope>
    <source>
        <strain evidence="3">Houghton</strain>
    </source>
</reference>
<dbReference type="Gene3D" id="1.25.50.10">
    <property type="entry name" value="Peptidase M1, alanyl aminopeptidase, C-terminal domain"/>
    <property type="match status" value="2"/>
</dbReference>
<gene>
    <name evidence="3" type="ORF">ENH_00007770</name>
</gene>
<feature type="domain" description="Peptidase M1 alanyl aminopeptidase C-terminal" evidence="2">
    <location>
        <begin position="246"/>
        <end position="388"/>
    </location>
</feature>
<dbReference type="OrthoDB" id="348018at2759"/>
<dbReference type="PANTHER" id="PTHR46322:SF1">
    <property type="entry name" value="PUROMYCIN-SENSITIVE AMINOPEPTIDASE"/>
    <property type="match status" value="1"/>
</dbReference>
<feature type="compositionally biased region" description="Pro residues" evidence="1">
    <location>
        <begin position="219"/>
        <end position="235"/>
    </location>
</feature>
<dbReference type="EC" id="3.4.11.2" evidence="3"/>
<dbReference type="AlphaFoldDB" id="U6MNN6"/>
<dbReference type="PANTHER" id="PTHR46322">
    <property type="entry name" value="PUROMYCIN-SENSITIVE AMINOPEPTIDASE"/>
    <property type="match status" value="1"/>
</dbReference>
<evidence type="ECO:0000259" key="2">
    <source>
        <dbReference type="Pfam" id="PF17432"/>
    </source>
</evidence>
<sequence length="392" mass="42127">VVLLGRERESFSVSGVLEPSLLSLPRGLLANSRVLQSLPVDHSVDHWSFLLAHEREPLVLASAARALHDSLLHSRAALARLPGAPGERGAPGGHGGGLRPLPPEFIAAVKTLLADPNAPPSLKALALSLPKASELAERFRPMDPEALWLARRSVLLELLEALEEDLLALYEALSVSYPPEGPLGGPLGPLGAPEGPLGAPEGPLGAPEGSPEGLLGAPGGPPGAPRGPPGGPPEPGWSFSSRCQLPEELGRRRLRNSVLLLLSEKRDAAAAARAFSYFNSAQCLTDKYFALEALASMQQPQRQQAFAQFFERAQGDQRLLNGWFSVQASADLPDTVERISELLKHFSFSFFNFESVNHLVFDFVKTNPRHFHRSDGAGYRLLAAVILKARKP</sequence>
<dbReference type="InterPro" id="IPR024601">
    <property type="entry name" value="Peptidase_M1_pepN_C"/>
</dbReference>
<dbReference type="InterPro" id="IPR012779">
    <property type="entry name" value="Peptidase_M1_pepN"/>
</dbReference>
<name>U6MNN6_9EIME</name>
<evidence type="ECO:0000256" key="1">
    <source>
        <dbReference type="SAM" id="MobiDB-lite"/>
    </source>
</evidence>
<keyword evidence="3" id="KW-0378">Hydrolase</keyword>
<feature type="non-terminal residue" evidence="3">
    <location>
        <position position="1"/>
    </location>
</feature>
<dbReference type="GO" id="GO:0016285">
    <property type="term" value="F:alanyl aminopeptidase activity"/>
    <property type="evidence" value="ECO:0007669"/>
    <property type="project" value="UniProtKB-EC"/>
</dbReference>
<evidence type="ECO:0000313" key="4">
    <source>
        <dbReference type="Proteomes" id="UP000030754"/>
    </source>
</evidence>
<organism evidence="3 4">
    <name type="scientific">Eimeria necatrix</name>
    <dbReference type="NCBI Taxonomy" id="51315"/>
    <lineage>
        <taxon>Eukaryota</taxon>
        <taxon>Sar</taxon>
        <taxon>Alveolata</taxon>
        <taxon>Apicomplexa</taxon>
        <taxon>Conoidasida</taxon>
        <taxon>Coccidia</taxon>
        <taxon>Eucoccidiorida</taxon>
        <taxon>Eimeriorina</taxon>
        <taxon>Eimeriidae</taxon>
        <taxon>Eimeria</taxon>
    </lineage>
</organism>
<dbReference type="VEuPathDB" id="ToxoDB:ENH_00007770"/>
<feature type="domain" description="Peptidase M1 alanyl aminopeptidase C-terminal" evidence="2">
    <location>
        <begin position="47"/>
        <end position="175"/>
    </location>
</feature>
<feature type="compositionally biased region" description="Low complexity" evidence="1">
    <location>
        <begin position="189"/>
        <end position="215"/>
    </location>
</feature>
<dbReference type="RefSeq" id="XP_013434088.1">
    <property type="nucleotide sequence ID" value="XM_013578634.1"/>
</dbReference>
<protein>
    <submittedName>
        <fullName evidence="3">Aminopeptidase N, related</fullName>
        <ecNumber evidence="3">3.4.11.2</ecNumber>
    </submittedName>
</protein>
<dbReference type="GO" id="GO:0008270">
    <property type="term" value="F:zinc ion binding"/>
    <property type="evidence" value="ECO:0007669"/>
    <property type="project" value="InterPro"/>
</dbReference>
<keyword evidence="3" id="KW-0031">Aminopeptidase</keyword>
<evidence type="ECO:0000313" key="3">
    <source>
        <dbReference type="EMBL" id="CDJ65621.1"/>
    </source>
</evidence>
<feature type="region of interest" description="Disordered" evidence="1">
    <location>
        <begin position="184"/>
        <end position="241"/>
    </location>
</feature>
<dbReference type="Pfam" id="PF17432">
    <property type="entry name" value="DUF3458_C"/>
    <property type="match status" value="2"/>
</dbReference>
<dbReference type="InterPro" id="IPR037144">
    <property type="entry name" value="Peptidase_M1_pepN_C_sf"/>
</dbReference>